<dbReference type="Proteomes" id="UP001595789">
    <property type="component" value="Unassembled WGS sequence"/>
</dbReference>
<dbReference type="EMBL" id="JBHSBW010000003">
    <property type="protein sequence ID" value="MFC4209884.1"/>
    <property type="molecule type" value="Genomic_DNA"/>
</dbReference>
<dbReference type="PANTHER" id="PTHR33204">
    <property type="entry name" value="TRANSCRIPTIONAL REGULATOR, MARR FAMILY"/>
    <property type="match status" value="1"/>
</dbReference>
<comment type="caution">
    <text evidence="5">The sequence shown here is derived from an EMBL/GenBank/DDBJ whole genome shotgun (WGS) entry which is preliminary data.</text>
</comment>
<accession>A0ABV8P3R7</accession>
<dbReference type="InterPro" id="IPR002577">
    <property type="entry name" value="HTH_HxlR"/>
</dbReference>
<keyword evidence="6" id="KW-1185">Reference proteome</keyword>
<name>A0ABV8P3R7_9SPHI</name>
<dbReference type="InterPro" id="IPR036388">
    <property type="entry name" value="WH-like_DNA-bd_sf"/>
</dbReference>
<reference evidence="6" key="1">
    <citation type="journal article" date="2019" name="Int. J. Syst. Evol. Microbiol.">
        <title>The Global Catalogue of Microorganisms (GCM) 10K type strain sequencing project: providing services to taxonomists for standard genome sequencing and annotation.</title>
        <authorList>
            <consortium name="The Broad Institute Genomics Platform"/>
            <consortium name="The Broad Institute Genome Sequencing Center for Infectious Disease"/>
            <person name="Wu L."/>
            <person name="Ma J."/>
        </authorList>
    </citation>
    <scope>NUCLEOTIDE SEQUENCE [LARGE SCALE GENOMIC DNA]</scope>
    <source>
        <strain evidence="6">CCM 8691</strain>
    </source>
</reference>
<proteinExistence type="predicted"/>
<dbReference type="RefSeq" id="WP_378981163.1">
    <property type="nucleotide sequence ID" value="NZ_JBHSBW010000003.1"/>
</dbReference>
<dbReference type="Gene3D" id="1.10.10.10">
    <property type="entry name" value="Winged helix-like DNA-binding domain superfamily/Winged helix DNA-binding domain"/>
    <property type="match status" value="1"/>
</dbReference>
<dbReference type="PROSITE" id="PS51118">
    <property type="entry name" value="HTH_HXLR"/>
    <property type="match status" value="1"/>
</dbReference>
<evidence type="ECO:0000256" key="2">
    <source>
        <dbReference type="ARBA" id="ARBA00023125"/>
    </source>
</evidence>
<evidence type="ECO:0000259" key="4">
    <source>
        <dbReference type="PROSITE" id="PS51118"/>
    </source>
</evidence>
<protein>
    <submittedName>
        <fullName evidence="5">Winged helix-turn-helix transcriptional regulator</fullName>
    </submittedName>
</protein>
<keyword evidence="3" id="KW-0804">Transcription</keyword>
<keyword evidence="1" id="KW-0805">Transcription regulation</keyword>
<evidence type="ECO:0000256" key="3">
    <source>
        <dbReference type="ARBA" id="ARBA00023163"/>
    </source>
</evidence>
<gene>
    <name evidence="5" type="ORF">ACFOWA_01745</name>
</gene>
<dbReference type="PANTHER" id="PTHR33204:SF29">
    <property type="entry name" value="TRANSCRIPTIONAL REGULATOR"/>
    <property type="match status" value="1"/>
</dbReference>
<dbReference type="Pfam" id="PF01638">
    <property type="entry name" value="HxlR"/>
    <property type="match status" value="1"/>
</dbReference>
<sequence length="106" mass="12322">MKKINNFEEQCAFQEILKIIGGKWSMSIIFILFSGKKRFSELERTVPHINTRMLVKELKNLVAHKIINREVFATVPPTVEYTLTDKGQNLEPIINDLYNWGVTNLD</sequence>
<dbReference type="SUPFAM" id="SSF46785">
    <property type="entry name" value="Winged helix' DNA-binding domain"/>
    <property type="match status" value="1"/>
</dbReference>
<evidence type="ECO:0000256" key="1">
    <source>
        <dbReference type="ARBA" id="ARBA00023015"/>
    </source>
</evidence>
<feature type="domain" description="HTH hxlR-type" evidence="4">
    <location>
        <begin position="11"/>
        <end position="106"/>
    </location>
</feature>
<organism evidence="5 6">
    <name type="scientific">Pedobacter lithocola</name>
    <dbReference type="NCBI Taxonomy" id="1908239"/>
    <lineage>
        <taxon>Bacteria</taxon>
        <taxon>Pseudomonadati</taxon>
        <taxon>Bacteroidota</taxon>
        <taxon>Sphingobacteriia</taxon>
        <taxon>Sphingobacteriales</taxon>
        <taxon>Sphingobacteriaceae</taxon>
        <taxon>Pedobacter</taxon>
    </lineage>
</organism>
<keyword evidence="2" id="KW-0238">DNA-binding</keyword>
<evidence type="ECO:0000313" key="5">
    <source>
        <dbReference type="EMBL" id="MFC4209884.1"/>
    </source>
</evidence>
<evidence type="ECO:0000313" key="6">
    <source>
        <dbReference type="Proteomes" id="UP001595789"/>
    </source>
</evidence>
<dbReference type="InterPro" id="IPR036390">
    <property type="entry name" value="WH_DNA-bd_sf"/>
</dbReference>